<accession>A0A4D6NH20</accession>
<dbReference type="AlphaFoldDB" id="A0A4D6NH20"/>
<evidence type="ECO:0000313" key="2">
    <source>
        <dbReference type="EMBL" id="QCE11227.1"/>
    </source>
</evidence>
<gene>
    <name evidence="2" type="ORF">DEO72_LG10g2460</name>
</gene>
<reference evidence="2 3" key="1">
    <citation type="submission" date="2019-04" db="EMBL/GenBank/DDBJ databases">
        <title>An improved genome assembly and genetic linkage map for asparagus bean, Vigna unguiculata ssp. sesquipedialis.</title>
        <authorList>
            <person name="Xia Q."/>
            <person name="Zhang R."/>
            <person name="Dong Y."/>
        </authorList>
    </citation>
    <scope>NUCLEOTIDE SEQUENCE [LARGE SCALE GENOMIC DNA]</scope>
    <source>
        <tissue evidence="2">Leaf</tissue>
    </source>
</reference>
<organism evidence="2 3">
    <name type="scientific">Vigna unguiculata</name>
    <name type="common">Cowpea</name>
    <dbReference type="NCBI Taxonomy" id="3917"/>
    <lineage>
        <taxon>Eukaryota</taxon>
        <taxon>Viridiplantae</taxon>
        <taxon>Streptophyta</taxon>
        <taxon>Embryophyta</taxon>
        <taxon>Tracheophyta</taxon>
        <taxon>Spermatophyta</taxon>
        <taxon>Magnoliopsida</taxon>
        <taxon>eudicotyledons</taxon>
        <taxon>Gunneridae</taxon>
        <taxon>Pentapetalae</taxon>
        <taxon>rosids</taxon>
        <taxon>fabids</taxon>
        <taxon>Fabales</taxon>
        <taxon>Fabaceae</taxon>
        <taxon>Papilionoideae</taxon>
        <taxon>50 kb inversion clade</taxon>
        <taxon>NPAAA clade</taxon>
        <taxon>indigoferoid/millettioid clade</taxon>
        <taxon>Phaseoleae</taxon>
        <taxon>Vigna</taxon>
    </lineage>
</organism>
<evidence type="ECO:0000256" key="1">
    <source>
        <dbReference type="SAM" id="MobiDB-lite"/>
    </source>
</evidence>
<feature type="region of interest" description="Disordered" evidence="1">
    <location>
        <begin position="49"/>
        <end position="81"/>
    </location>
</feature>
<proteinExistence type="predicted"/>
<protein>
    <submittedName>
        <fullName evidence="2">Uncharacterized protein</fullName>
    </submittedName>
</protein>
<dbReference type="EMBL" id="CP039354">
    <property type="protein sequence ID" value="QCE11227.1"/>
    <property type="molecule type" value="Genomic_DNA"/>
</dbReference>
<keyword evidence="3" id="KW-1185">Reference proteome</keyword>
<name>A0A4D6NH20_VIGUN</name>
<sequence length="128" mass="13878">MMNPNDNTGHHSDAKIGHQIWNAATRSTMVEPFTRSPSRSTRGTIVEISAAAESHHHRNRGRATAPSPDLIEPEDPNREPQSLQFVATAPVFSPFAVAAPMMACSGGSCYSYVTFPISVQAFVVAFSY</sequence>
<dbReference type="Proteomes" id="UP000501690">
    <property type="component" value="Linkage Group LG10"/>
</dbReference>
<evidence type="ECO:0000313" key="3">
    <source>
        <dbReference type="Proteomes" id="UP000501690"/>
    </source>
</evidence>